<reference evidence="2 3" key="1">
    <citation type="journal article" date="2023" name="bioRxiv">
        <title>Conserved and derived expression patterns and positive selection on dental genes reveal complex evolutionary context of ever-growing rodent molars.</title>
        <authorList>
            <person name="Calamari Z.T."/>
            <person name="Song A."/>
            <person name="Cohen E."/>
            <person name="Akter M."/>
            <person name="Roy R.D."/>
            <person name="Hallikas O."/>
            <person name="Christensen M.M."/>
            <person name="Li P."/>
            <person name="Marangoni P."/>
            <person name="Jernvall J."/>
            <person name="Klein O.D."/>
        </authorList>
    </citation>
    <scope>NUCLEOTIDE SEQUENCE [LARGE SCALE GENOMIC DNA]</scope>
    <source>
        <strain evidence="2">V071</strain>
    </source>
</reference>
<accession>A0AAW0J885</accession>
<protein>
    <submittedName>
        <fullName evidence="2">Uncharacterized protein</fullName>
    </submittedName>
</protein>
<sequence length="196" mass="21082">MHQEIARNCFSSAMSAMGTTMLSAVMDAQCVASVCQRFSRLTQAAQEILERQGFHQEQARPFRVLNSAVEGKDNALSTADSVSGASVSSLSLAKVQKPDPDNRSPDSTLLTTSWRGLSSDTCDTPYRDVASLWQVGWSSAGRTQIWAKGTVARVWEGVADKGIERAEPVKVLAGEECEDQHSASQLGFTGVQGKIA</sequence>
<evidence type="ECO:0000313" key="2">
    <source>
        <dbReference type="EMBL" id="KAK7822773.1"/>
    </source>
</evidence>
<proteinExistence type="predicted"/>
<evidence type="ECO:0000256" key="1">
    <source>
        <dbReference type="SAM" id="MobiDB-lite"/>
    </source>
</evidence>
<comment type="caution">
    <text evidence="2">The sequence shown here is derived from an EMBL/GenBank/DDBJ whole genome shotgun (WGS) entry which is preliminary data.</text>
</comment>
<feature type="region of interest" description="Disordered" evidence="1">
    <location>
        <begin position="91"/>
        <end position="110"/>
    </location>
</feature>
<name>A0AAW0J885_MYOGA</name>
<dbReference type="EMBL" id="JBBHLL010000056">
    <property type="protein sequence ID" value="KAK7822773.1"/>
    <property type="molecule type" value="Genomic_DNA"/>
</dbReference>
<gene>
    <name evidence="2" type="ORF">U0070_022712</name>
</gene>
<dbReference type="AlphaFoldDB" id="A0AAW0J885"/>
<keyword evidence="3" id="KW-1185">Reference proteome</keyword>
<dbReference type="Proteomes" id="UP001488838">
    <property type="component" value="Unassembled WGS sequence"/>
</dbReference>
<evidence type="ECO:0000313" key="3">
    <source>
        <dbReference type="Proteomes" id="UP001488838"/>
    </source>
</evidence>
<organism evidence="2 3">
    <name type="scientific">Myodes glareolus</name>
    <name type="common">Bank vole</name>
    <name type="synonym">Clethrionomys glareolus</name>
    <dbReference type="NCBI Taxonomy" id="447135"/>
    <lineage>
        <taxon>Eukaryota</taxon>
        <taxon>Metazoa</taxon>
        <taxon>Chordata</taxon>
        <taxon>Craniata</taxon>
        <taxon>Vertebrata</taxon>
        <taxon>Euteleostomi</taxon>
        <taxon>Mammalia</taxon>
        <taxon>Eutheria</taxon>
        <taxon>Euarchontoglires</taxon>
        <taxon>Glires</taxon>
        <taxon>Rodentia</taxon>
        <taxon>Myomorpha</taxon>
        <taxon>Muroidea</taxon>
        <taxon>Cricetidae</taxon>
        <taxon>Arvicolinae</taxon>
        <taxon>Myodes</taxon>
    </lineage>
</organism>